<accession>A0AAW5R2H1</accession>
<dbReference type="AlphaFoldDB" id="A0AAW5R2H1"/>
<dbReference type="Pfam" id="PF24102">
    <property type="entry name" value="FLAD1_M"/>
    <property type="match status" value="1"/>
</dbReference>
<dbReference type="InterPro" id="IPR036425">
    <property type="entry name" value="MoaB/Mog-like_dom_sf"/>
</dbReference>
<reference evidence="2 3" key="1">
    <citation type="submission" date="2022-04" db="EMBL/GenBank/DDBJ databases">
        <authorList>
            <person name="Ye Y.-Q."/>
            <person name="Du Z.-J."/>
        </authorList>
    </citation>
    <scope>NUCLEOTIDE SEQUENCE [LARGE SCALE GENOMIC DNA]</scope>
    <source>
        <strain evidence="2 3">A6E488</strain>
    </source>
</reference>
<dbReference type="InterPro" id="IPR056596">
    <property type="entry name" value="FLAD1_M"/>
</dbReference>
<dbReference type="RefSeq" id="WP_261616457.1">
    <property type="nucleotide sequence ID" value="NZ_JALIDZ010000005.1"/>
</dbReference>
<dbReference type="PANTHER" id="PTHR13939">
    <property type="entry name" value="NICOTINAMIDE-NUCLEOTIDE AMIDOHYDROLASE PNCC"/>
    <property type="match status" value="1"/>
</dbReference>
<dbReference type="Pfam" id="PF00994">
    <property type="entry name" value="MoCF_biosynth"/>
    <property type="match status" value="1"/>
</dbReference>
<sequence length="254" mass="27078">MSDGRTESGGEPVTAAVLVIGDEILSGRTKDRNIGYIAEYLTNIGVDLREARVVPDVVEEIADAVNALRARYTYVFTTGGIGPTHDDITADGVAHAFGLPVIHHPRAVEILTAYLGDRLNEARLRMARMPEGAELIENAVSKAPGWRIGNVHVMAGIPSVMQAMLDAIAPTLKTGQKMLSVTVEGRGLKEGDVGGPLTEIQTAHPGVMIGSYPRFDGKRFTTALVVRSRDAALMAAAQADVEALVARLQAEIED</sequence>
<dbReference type="InterPro" id="IPR050101">
    <property type="entry name" value="CinA"/>
</dbReference>
<feature type="domain" description="MoaB/Mog" evidence="1">
    <location>
        <begin position="16"/>
        <end position="175"/>
    </location>
</feature>
<name>A0AAW5R2H1_9HYPH</name>
<evidence type="ECO:0000259" key="1">
    <source>
        <dbReference type="SMART" id="SM00852"/>
    </source>
</evidence>
<comment type="caution">
    <text evidence="2">The sequence shown here is derived from an EMBL/GenBank/DDBJ whole genome shotgun (WGS) entry which is preliminary data.</text>
</comment>
<dbReference type="Proteomes" id="UP001320898">
    <property type="component" value="Unassembled WGS sequence"/>
</dbReference>
<dbReference type="PANTHER" id="PTHR13939:SF0">
    <property type="entry name" value="NMN AMIDOHYDROLASE-LIKE PROTEIN YFAY"/>
    <property type="match status" value="1"/>
</dbReference>
<evidence type="ECO:0000313" key="3">
    <source>
        <dbReference type="Proteomes" id="UP001320898"/>
    </source>
</evidence>
<dbReference type="EMBL" id="JALIDZ010000005">
    <property type="protein sequence ID" value="MCT8972886.1"/>
    <property type="molecule type" value="Genomic_DNA"/>
</dbReference>
<dbReference type="SMART" id="SM00852">
    <property type="entry name" value="MoCF_biosynth"/>
    <property type="match status" value="1"/>
</dbReference>
<organism evidence="2 3">
    <name type="scientific">Microbaculum marinisediminis</name>
    <dbReference type="NCBI Taxonomy" id="2931392"/>
    <lineage>
        <taxon>Bacteria</taxon>
        <taxon>Pseudomonadati</taxon>
        <taxon>Pseudomonadota</taxon>
        <taxon>Alphaproteobacteria</taxon>
        <taxon>Hyphomicrobiales</taxon>
        <taxon>Tepidamorphaceae</taxon>
        <taxon>Microbaculum</taxon>
    </lineage>
</organism>
<protein>
    <submittedName>
        <fullName evidence="2">Molybdopterin-binding protein</fullName>
    </submittedName>
</protein>
<gene>
    <name evidence="2" type="ORF">MUB46_13545</name>
</gene>
<dbReference type="InterPro" id="IPR001453">
    <property type="entry name" value="MoaB/Mog_dom"/>
</dbReference>
<keyword evidence="3" id="KW-1185">Reference proteome</keyword>
<dbReference type="Gene3D" id="3.40.980.10">
    <property type="entry name" value="MoaB/Mog-like domain"/>
    <property type="match status" value="1"/>
</dbReference>
<dbReference type="SUPFAM" id="SSF53218">
    <property type="entry name" value="Molybdenum cofactor biosynthesis proteins"/>
    <property type="match status" value="1"/>
</dbReference>
<evidence type="ECO:0000313" key="2">
    <source>
        <dbReference type="EMBL" id="MCT8972886.1"/>
    </source>
</evidence>
<dbReference type="CDD" id="cd00885">
    <property type="entry name" value="cinA"/>
    <property type="match status" value="1"/>
</dbReference>
<proteinExistence type="predicted"/>